<dbReference type="GO" id="GO:0005886">
    <property type="term" value="C:plasma membrane"/>
    <property type="evidence" value="ECO:0007669"/>
    <property type="project" value="TreeGrafter"/>
</dbReference>
<name>A0A5P1FTH2_ASPOF</name>
<proteinExistence type="inferred from homology"/>
<dbReference type="GO" id="GO:0019905">
    <property type="term" value="F:syntaxin binding"/>
    <property type="evidence" value="ECO:0007669"/>
    <property type="project" value="TreeGrafter"/>
</dbReference>
<accession>A0A5P1FTH2</accession>
<dbReference type="Gramene" id="ONK80309">
    <property type="protein sequence ID" value="ONK80309"/>
    <property type="gene ID" value="A4U43_C01F16220"/>
</dbReference>
<organism evidence="3 4">
    <name type="scientific">Asparagus officinalis</name>
    <name type="common">Garden asparagus</name>
    <dbReference type="NCBI Taxonomy" id="4686"/>
    <lineage>
        <taxon>Eukaryota</taxon>
        <taxon>Viridiplantae</taxon>
        <taxon>Streptophyta</taxon>
        <taxon>Embryophyta</taxon>
        <taxon>Tracheophyta</taxon>
        <taxon>Spermatophyta</taxon>
        <taxon>Magnoliopsida</taxon>
        <taxon>Liliopsida</taxon>
        <taxon>Asparagales</taxon>
        <taxon>Asparagaceae</taxon>
        <taxon>Asparagoideae</taxon>
        <taxon>Asparagus</taxon>
    </lineage>
</organism>
<keyword evidence="2" id="KW-0268">Exocytosis</keyword>
<evidence type="ECO:0000256" key="2">
    <source>
        <dbReference type="ARBA" id="ARBA00022483"/>
    </source>
</evidence>
<dbReference type="GO" id="GO:0005737">
    <property type="term" value="C:cytoplasm"/>
    <property type="evidence" value="ECO:0007669"/>
    <property type="project" value="TreeGrafter"/>
</dbReference>
<dbReference type="SUPFAM" id="SSF50978">
    <property type="entry name" value="WD40 repeat-like"/>
    <property type="match status" value="1"/>
</dbReference>
<comment type="similarity">
    <text evidence="1">Belongs to the WD repeat L(2)GL family.</text>
</comment>
<dbReference type="AlphaFoldDB" id="A0A5P1FTH2"/>
<dbReference type="EMBL" id="CM007381">
    <property type="protein sequence ID" value="ONK80309.1"/>
    <property type="molecule type" value="Genomic_DNA"/>
</dbReference>
<reference evidence="4" key="1">
    <citation type="journal article" date="2017" name="Nat. Commun.">
        <title>The asparagus genome sheds light on the origin and evolution of a young Y chromosome.</title>
        <authorList>
            <person name="Harkess A."/>
            <person name="Zhou J."/>
            <person name="Xu C."/>
            <person name="Bowers J.E."/>
            <person name="Van der Hulst R."/>
            <person name="Ayyampalayam S."/>
            <person name="Mercati F."/>
            <person name="Riccardi P."/>
            <person name="McKain M.R."/>
            <person name="Kakrana A."/>
            <person name="Tang H."/>
            <person name="Ray J."/>
            <person name="Groenendijk J."/>
            <person name="Arikit S."/>
            <person name="Mathioni S.M."/>
            <person name="Nakano M."/>
            <person name="Shan H."/>
            <person name="Telgmann-Rauber A."/>
            <person name="Kanno A."/>
            <person name="Yue Z."/>
            <person name="Chen H."/>
            <person name="Li W."/>
            <person name="Chen Y."/>
            <person name="Xu X."/>
            <person name="Zhang Y."/>
            <person name="Luo S."/>
            <person name="Chen H."/>
            <person name="Gao J."/>
            <person name="Mao Z."/>
            <person name="Pires J.C."/>
            <person name="Luo M."/>
            <person name="Kudrna D."/>
            <person name="Wing R.A."/>
            <person name="Meyers B.C."/>
            <person name="Yi K."/>
            <person name="Kong H."/>
            <person name="Lavrijsen P."/>
            <person name="Sunseri F."/>
            <person name="Falavigna A."/>
            <person name="Ye Y."/>
            <person name="Leebens-Mack J.H."/>
            <person name="Chen G."/>
        </authorList>
    </citation>
    <scope>NUCLEOTIDE SEQUENCE [LARGE SCALE GENOMIC DNA]</scope>
    <source>
        <strain evidence="4">cv. DH0086</strain>
    </source>
</reference>
<dbReference type="GO" id="GO:0006893">
    <property type="term" value="P:Golgi to plasma membrane transport"/>
    <property type="evidence" value="ECO:0007669"/>
    <property type="project" value="TreeGrafter"/>
</dbReference>
<evidence type="ECO:0000256" key="1">
    <source>
        <dbReference type="ARBA" id="ARBA00008070"/>
    </source>
</evidence>
<dbReference type="SMART" id="SM00320">
    <property type="entry name" value="WD40"/>
    <property type="match status" value="5"/>
</dbReference>
<evidence type="ECO:0000313" key="4">
    <source>
        <dbReference type="Proteomes" id="UP000243459"/>
    </source>
</evidence>
<evidence type="ECO:0008006" key="5">
    <source>
        <dbReference type="Google" id="ProtNLM"/>
    </source>
</evidence>
<dbReference type="GO" id="GO:0045159">
    <property type="term" value="F:myosin II binding"/>
    <property type="evidence" value="ECO:0007669"/>
    <property type="project" value="TreeGrafter"/>
</dbReference>
<keyword evidence="4" id="KW-1185">Reference proteome</keyword>
<sequence length="585" mass="63527">MFGKRLFHQDKPMPKGSKTVTNLDLQVVLHYGIPYTASILTFDPIQRLLAIGTLDGRIKIIGGDNIEGLLISPKKLPYKNLEFLHNRGFLLGVSNDNDIQVWNLECRQLVYSLQWETNITAFAVIHGTCLMYIGDENGLMSVLRYNSEEGKLLSLPYSIPARTIIESAGIPCPNYQSIVGILPQPSSSGTRVLIAYENGLLILWDVLEGHVVSVRGYTELQLKGEGSVDHQTEDGNELESTAVEYEEEKEICSLCWASNSGSILAVGYINGDILLWDISSDFSKKQQAGSSSKAVVKLQLASGSRRLPVIVLKWSPNAKADDRGGQLLIYGGDDMGSEEVLTVLDLEWSHGIDSLRCISRADLNLNGSFADMILIPSAGATEHNSAAALFVLTNPGQVNVYDGAMLPVLKSEDGKVHLQAEKFPVAVPTIDPCITVTKICLIQPDGDSSKKLLTKSAAKGYATTPTLSAGTRWPLTGGVPSESFIAIDNEAERIYISGYQDGCVRIWNATCPILKLMFLLEGKVPGTEVDGQSGSVSALEFCPTSMNLAVGNECGLVRIYKLRGSASESSFHVVSETKHEENPDS</sequence>
<evidence type="ECO:0000313" key="3">
    <source>
        <dbReference type="EMBL" id="ONK80309.1"/>
    </source>
</evidence>
<dbReference type="OMA" id="RVLHQPC"/>
<dbReference type="PANTHER" id="PTHR10241:SF25">
    <property type="entry name" value="TOMOSYN, ISOFORM C"/>
    <property type="match status" value="1"/>
</dbReference>
<dbReference type="Proteomes" id="UP000243459">
    <property type="component" value="Chromosome 1"/>
</dbReference>
<dbReference type="InterPro" id="IPR036322">
    <property type="entry name" value="WD40_repeat_dom_sf"/>
</dbReference>
<protein>
    <recommendedName>
        <fullName evidence="5">Anaphase-promoting complex subunit 4 WD40 domain-containing protein</fullName>
    </recommendedName>
</protein>
<dbReference type="GO" id="GO:0005096">
    <property type="term" value="F:GTPase activator activity"/>
    <property type="evidence" value="ECO:0007669"/>
    <property type="project" value="TreeGrafter"/>
</dbReference>
<dbReference type="PANTHER" id="PTHR10241">
    <property type="entry name" value="LETHAL 2 GIANT LARVAE PROTEIN"/>
    <property type="match status" value="1"/>
</dbReference>
<dbReference type="Gene3D" id="2.130.10.10">
    <property type="entry name" value="YVTN repeat-like/Quinoprotein amine dehydrogenase"/>
    <property type="match status" value="3"/>
</dbReference>
<dbReference type="InterPro" id="IPR015943">
    <property type="entry name" value="WD40/YVTN_repeat-like_dom_sf"/>
</dbReference>
<gene>
    <name evidence="3" type="ORF">A4U43_C01F16220</name>
</gene>
<dbReference type="InterPro" id="IPR001680">
    <property type="entry name" value="WD40_rpt"/>
</dbReference>
<dbReference type="GO" id="GO:0006887">
    <property type="term" value="P:exocytosis"/>
    <property type="evidence" value="ECO:0007669"/>
    <property type="project" value="UniProtKB-KW"/>
</dbReference>